<dbReference type="PANTHER" id="PTHR48075">
    <property type="entry name" value="3-HYDROXYACYL-COA DEHYDROGENASE FAMILY PROTEIN"/>
    <property type="match status" value="1"/>
</dbReference>
<dbReference type="Pfam" id="PF00725">
    <property type="entry name" value="3HCDH"/>
    <property type="match status" value="1"/>
</dbReference>
<dbReference type="InterPro" id="IPR013328">
    <property type="entry name" value="6PGD_dom2"/>
</dbReference>
<dbReference type="InterPro" id="IPR006108">
    <property type="entry name" value="3HC_DH_C"/>
</dbReference>
<dbReference type="RefSeq" id="WP_109516552.1">
    <property type="nucleotide sequence ID" value="NZ_PDOA01000004.1"/>
</dbReference>
<accession>A0A2U1V5Q5</accession>
<comment type="similarity">
    <text evidence="1">Belongs to the 3-hydroxyacyl-CoA dehydrogenase family.</text>
</comment>
<protein>
    <submittedName>
        <fullName evidence="5">3-hydroxyacyl-CoA dehydrogenase</fullName>
        <ecNumber evidence="5">1.1.1.35</ecNumber>
    </submittedName>
</protein>
<dbReference type="SUPFAM" id="SSF51735">
    <property type="entry name" value="NAD(P)-binding Rossmann-fold domains"/>
    <property type="match status" value="1"/>
</dbReference>
<keyword evidence="2 5" id="KW-0560">Oxidoreductase</keyword>
<dbReference type="Gene3D" id="3.40.50.720">
    <property type="entry name" value="NAD(P)-binding Rossmann-like Domain"/>
    <property type="match status" value="1"/>
</dbReference>
<dbReference type="InterPro" id="IPR006180">
    <property type="entry name" value="3-OHacyl-CoA_DH_CS"/>
</dbReference>
<dbReference type="Pfam" id="PF02737">
    <property type="entry name" value="3HCDH_N"/>
    <property type="match status" value="1"/>
</dbReference>
<dbReference type="EC" id="1.1.1.35" evidence="5"/>
<sequence>MQHVLNTVAVVGAGLVGSGWALVFARGGARVRLFDASETIRAGALARLRTMLEDMHGAGLVEAVEPVLARITVCATLADAVGEADYIQESVLERVEVKQAACADIDAAMRADAIVGSSSSGIPASAFTAGLPKRERFLVAHPVNPPHLIPLVELVPAPWTDPAILPVLRAAMEGWGQAPIEVKGEVEGFILNRLQGALLNEAWALYEAGLASAADIDRTVSQGLGLRWAFMGPFETIDLNAPGGIADYSARLAPLYHSIALSRRDPQPWSAGAIKAAEAELRQALPADRLQARTDWRNRRLMALVAHLRAQPE</sequence>
<reference evidence="6" key="1">
    <citation type="submission" date="2017-10" db="EMBL/GenBank/DDBJ databases">
        <authorList>
            <person name="Toshchakov S.V."/>
            <person name="Goeva M.A."/>
        </authorList>
    </citation>
    <scope>NUCLEOTIDE SEQUENCE [LARGE SCALE GENOMIC DNA]</scope>
    <source>
        <strain evidence="6">JR1/69-1-13</strain>
    </source>
</reference>
<dbReference type="GO" id="GO:0050104">
    <property type="term" value="F:L-gulonate 3-dehydrogenase activity"/>
    <property type="evidence" value="ECO:0007669"/>
    <property type="project" value="TreeGrafter"/>
</dbReference>
<dbReference type="SUPFAM" id="SSF48179">
    <property type="entry name" value="6-phosphogluconate dehydrogenase C-terminal domain-like"/>
    <property type="match status" value="1"/>
</dbReference>
<dbReference type="GO" id="GO:0070403">
    <property type="term" value="F:NAD+ binding"/>
    <property type="evidence" value="ECO:0007669"/>
    <property type="project" value="InterPro"/>
</dbReference>
<dbReference type="GO" id="GO:0003857">
    <property type="term" value="F:(3S)-3-hydroxyacyl-CoA dehydrogenase (NAD+) activity"/>
    <property type="evidence" value="ECO:0007669"/>
    <property type="project" value="UniProtKB-EC"/>
</dbReference>
<evidence type="ECO:0000256" key="2">
    <source>
        <dbReference type="ARBA" id="ARBA00023002"/>
    </source>
</evidence>
<dbReference type="NCBIfam" id="NF004783">
    <property type="entry name" value="PRK06129.1"/>
    <property type="match status" value="1"/>
</dbReference>
<dbReference type="Proteomes" id="UP000245048">
    <property type="component" value="Unassembled WGS sequence"/>
</dbReference>
<name>A0A2U1V5Q5_9PROT</name>
<dbReference type="OrthoDB" id="9803287at2"/>
<organism evidence="5 6">
    <name type="scientific">Teichococcus aestuarii</name>
    <dbReference type="NCBI Taxonomy" id="568898"/>
    <lineage>
        <taxon>Bacteria</taxon>
        <taxon>Pseudomonadati</taxon>
        <taxon>Pseudomonadota</taxon>
        <taxon>Alphaproteobacteria</taxon>
        <taxon>Acetobacterales</taxon>
        <taxon>Roseomonadaceae</taxon>
        <taxon>Roseomonas</taxon>
    </lineage>
</organism>
<evidence type="ECO:0000259" key="3">
    <source>
        <dbReference type="Pfam" id="PF00725"/>
    </source>
</evidence>
<dbReference type="PANTHER" id="PTHR48075:SF1">
    <property type="entry name" value="LAMBDA-CRYSTALLIN HOMOLOG"/>
    <property type="match status" value="1"/>
</dbReference>
<dbReference type="EMBL" id="PDOA01000004">
    <property type="protein sequence ID" value="PWC29214.1"/>
    <property type="molecule type" value="Genomic_DNA"/>
</dbReference>
<evidence type="ECO:0000313" key="5">
    <source>
        <dbReference type="EMBL" id="PWC29214.1"/>
    </source>
</evidence>
<keyword evidence="6" id="KW-1185">Reference proteome</keyword>
<gene>
    <name evidence="5" type="ORF">CR165_08540</name>
</gene>
<comment type="caution">
    <text evidence="5">The sequence shown here is derived from an EMBL/GenBank/DDBJ whole genome shotgun (WGS) entry which is preliminary data.</text>
</comment>
<dbReference type="Gene3D" id="1.10.1040.10">
    <property type="entry name" value="N-(1-d-carboxylethyl)-l-norvaline Dehydrogenase, domain 2"/>
    <property type="match status" value="1"/>
</dbReference>
<evidence type="ECO:0000259" key="4">
    <source>
        <dbReference type="Pfam" id="PF02737"/>
    </source>
</evidence>
<dbReference type="AlphaFoldDB" id="A0A2U1V5Q5"/>
<proteinExistence type="inferred from homology"/>
<dbReference type="PROSITE" id="PS00067">
    <property type="entry name" value="3HCDH"/>
    <property type="match status" value="1"/>
</dbReference>
<dbReference type="InterPro" id="IPR008927">
    <property type="entry name" value="6-PGluconate_DH-like_C_sf"/>
</dbReference>
<dbReference type="InterPro" id="IPR036291">
    <property type="entry name" value="NAD(P)-bd_dom_sf"/>
</dbReference>
<dbReference type="GO" id="GO:0006631">
    <property type="term" value="P:fatty acid metabolic process"/>
    <property type="evidence" value="ECO:0007669"/>
    <property type="project" value="InterPro"/>
</dbReference>
<evidence type="ECO:0000256" key="1">
    <source>
        <dbReference type="ARBA" id="ARBA00009463"/>
    </source>
</evidence>
<feature type="domain" description="3-hydroxyacyl-CoA dehydrogenase NAD binding" evidence="4">
    <location>
        <begin position="7"/>
        <end position="183"/>
    </location>
</feature>
<dbReference type="InterPro" id="IPR006176">
    <property type="entry name" value="3-OHacyl-CoA_DH_NAD-bd"/>
</dbReference>
<feature type="domain" description="3-hydroxyacyl-CoA dehydrogenase C-terminal" evidence="3">
    <location>
        <begin position="188"/>
        <end position="249"/>
    </location>
</feature>
<evidence type="ECO:0000313" key="6">
    <source>
        <dbReference type="Proteomes" id="UP000245048"/>
    </source>
</evidence>